<comment type="caution">
    <text evidence="6">The sequence shown here is derived from an EMBL/GenBank/DDBJ whole genome shotgun (WGS) entry which is preliminary data.</text>
</comment>
<name>A0A2H0UVS1_9BACT</name>
<organism evidence="6 7">
    <name type="scientific">bacterium (Candidatus Gribaldobacteria) CG10_big_fil_rev_8_21_14_0_10_37_46</name>
    <dbReference type="NCBI Taxonomy" id="2014276"/>
    <lineage>
        <taxon>Bacteria</taxon>
        <taxon>Candidatus Gribaldobacteria</taxon>
    </lineage>
</organism>
<evidence type="ECO:0000313" key="7">
    <source>
        <dbReference type="Proteomes" id="UP000230882"/>
    </source>
</evidence>
<dbReference type="CDD" id="cd24035">
    <property type="entry name" value="ASKHA_NBD_O66634-like_rpt2"/>
    <property type="match status" value="1"/>
</dbReference>
<evidence type="ECO:0000256" key="2">
    <source>
        <dbReference type="ARBA" id="ARBA00022723"/>
    </source>
</evidence>
<evidence type="ECO:0000256" key="3">
    <source>
        <dbReference type="ARBA" id="ARBA00023004"/>
    </source>
</evidence>
<protein>
    <submittedName>
        <fullName evidence="6">2-hydroxyglutaryl-CoA dehydratase</fullName>
    </submittedName>
</protein>
<gene>
    <name evidence="6" type="ORF">COU02_01725</name>
</gene>
<keyword evidence="3" id="KW-0408">Iron</keyword>
<keyword evidence="4" id="KW-0411">Iron-sulfur</keyword>
<comment type="cofactor">
    <cofactor evidence="1">
        <name>[4Fe-4S] cluster</name>
        <dbReference type="ChEBI" id="CHEBI:49883"/>
    </cofactor>
</comment>
<accession>A0A2H0UVS1</accession>
<dbReference type="NCBIfam" id="TIGR00241">
    <property type="entry name" value="CoA_E_activ"/>
    <property type="match status" value="1"/>
</dbReference>
<dbReference type="GO" id="GO:0046872">
    <property type="term" value="F:metal ion binding"/>
    <property type="evidence" value="ECO:0007669"/>
    <property type="project" value="UniProtKB-KW"/>
</dbReference>
<dbReference type="PANTHER" id="PTHR32329:SF7">
    <property type="entry name" value="ACTIVATOR OF 2-HYDROXYACYL-COA-HYDRATASE"/>
    <property type="match status" value="1"/>
</dbReference>
<dbReference type="InterPro" id="IPR051805">
    <property type="entry name" value="Dehydratase_Activator_Redct"/>
</dbReference>
<dbReference type="SUPFAM" id="SSF53067">
    <property type="entry name" value="Actin-like ATPase domain"/>
    <property type="match status" value="1"/>
</dbReference>
<dbReference type="AlphaFoldDB" id="A0A2H0UVS1"/>
<reference evidence="7" key="1">
    <citation type="submission" date="2017-09" db="EMBL/GenBank/DDBJ databases">
        <title>Depth-based differentiation of microbial function through sediment-hosted aquifers and enrichment of novel symbionts in the deep terrestrial subsurface.</title>
        <authorList>
            <person name="Probst A.J."/>
            <person name="Ladd B."/>
            <person name="Jarett J.K."/>
            <person name="Geller-Mcgrath D.E."/>
            <person name="Sieber C.M.K."/>
            <person name="Emerson J.B."/>
            <person name="Anantharaman K."/>
            <person name="Thomas B.C."/>
            <person name="Malmstrom R."/>
            <person name="Stieglmeier M."/>
            <person name="Klingl A."/>
            <person name="Woyke T."/>
            <person name="Ryan C.M."/>
            <person name="Banfield J.F."/>
        </authorList>
    </citation>
    <scope>NUCLEOTIDE SEQUENCE [LARGE SCALE GENOMIC DNA]</scope>
</reference>
<dbReference type="InterPro" id="IPR002731">
    <property type="entry name" value="ATPase_BadF"/>
</dbReference>
<keyword evidence="2" id="KW-0479">Metal-binding</keyword>
<dbReference type="Proteomes" id="UP000230882">
    <property type="component" value="Unassembled WGS sequence"/>
</dbReference>
<evidence type="ECO:0000256" key="1">
    <source>
        <dbReference type="ARBA" id="ARBA00001966"/>
    </source>
</evidence>
<sequence>MKGKSVKTYLGVDVGSLTCKFVLINEKNEVLYSSYFRTEGNPIRAIQEGLREVKSYILAHNPEIEIAGVGTTGSARYLVGVITGADLIKNEITAHAKGVCHFIPEARTVIEIGGQDSKIIVLENGIAVDFAMQTVCAAGTGSFLDAQSFRLGIPIEQFGEISLKSKKPTTVASRCTIFAESDMIHKQQIGHKTEDIVAGLCQGLARNFLANVARGKKILPPIVFLGGVSENIGMRKAFEEALGQKIIVPKYNTVLGAFGVASLIKNSKPSSTKFRGFEISDQNINCTSFRCNGCPNRCEVIEAKIEEKVVARWGDRCGKWSSLKYE</sequence>
<evidence type="ECO:0000256" key="4">
    <source>
        <dbReference type="ARBA" id="ARBA00023014"/>
    </source>
</evidence>
<dbReference type="GO" id="GO:0051536">
    <property type="term" value="F:iron-sulfur cluster binding"/>
    <property type="evidence" value="ECO:0007669"/>
    <property type="project" value="UniProtKB-KW"/>
</dbReference>
<dbReference type="PANTHER" id="PTHR32329">
    <property type="entry name" value="BIFUNCTIONAL PROTEIN [INCLUDES 2-HYDROXYACYL-COA DEHYDRATASE (N-TER) AND ITS ACTIVATOR DOMAIN (C_TERM)-RELATED"/>
    <property type="match status" value="1"/>
</dbReference>
<feature type="domain" description="ATPase BadF/BadG/BcrA/BcrD type" evidence="5">
    <location>
        <begin position="10"/>
        <end position="259"/>
    </location>
</feature>
<proteinExistence type="predicted"/>
<dbReference type="EMBL" id="PFAU01000041">
    <property type="protein sequence ID" value="PIR90905.1"/>
    <property type="molecule type" value="Genomic_DNA"/>
</dbReference>
<evidence type="ECO:0000259" key="5">
    <source>
        <dbReference type="Pfam" id="PF01869"/>
    </source>
</evidence>
<dbReference type="Gene3D" id="3.30.420.40">
    <property type="match status" value="2"/>
</dbReference>
<evidence type="ECO:0000313" key="6">
    <source>
        <dbReference type="EMBL" id="PIR90905.1"/>
    </source>
</evidence>
<dbReference type="Pfam" id="PF01869">
    <property type="entry name" value="BcrAD_BadFG"/>
    <property type="match status" value="1"/>
</dbReference>
<dbReference type="InterPro" id="IPR043129">
    <property type="entry name" value="ATPase_NBD"/>
</dbReference>
<dbReference type="InterPro" id="IPR008275">
    <property type="entry name" value="CoA_E_activase_dom"/>
</dbReference>